<evidence type="ECO:0000313" key="2">
    <source>
        <dbReference type="EMBL" id="CAB4011803.1"/>
    </source>
</evidence>
<proteinExistence type="predicted"/>
<organism evidence="2 3">
    <name type="scientific">Paramuricea clavata</name>
    <name type="common">Red gorgonian</name>
    <name type="synonym">Violescent sea-whip</name>
    <dbReference type="NCBI Taxonomy" id="317549"/>
    <lineage>
        <taxon>Eukaryota</taxon>
        <taxon>Metazoa</taxon>
        <taxon>Cnidaria</taxon>
        <taxon>Anthozoa</taxon>
        <taxon>Octocorallia</taxon>
        <taxon>Malacalcyonacea</taxon>
        <taxon>Plexauridae</taxon>
        <taxon>Paramuricea</taxon>
    </lineage>
</organism>
<keyword evidence="3" id="KW-1185">Reference proteome</keyword>
<protein>
    <submittedName>
        <fullName evidence="2">Uncharacterized protein</fullName>
    </submittedName>
</protein>
<comment type="caution">
    <text evidence="2">The sequence shown here is derived from an EMBL/GenBank/DDBJ whole genome shotgun (WGS) entry which is preliminary data.</text>
</comment>
<sequence>MKGYADKRRNAKESNLSEGDKERESGSEEIEISTTVPEVPPEESVLQQAKGETSSAGETSSQGGRDGRVPNGDSNQTAESVPFKSQDLCVPDVRQKDMEIML</sequence>
<dbReference type="AlphaFoldDB" id="A0A6S7I555"/>
<gene>
    <name evidence="2" type="ORF">PACLA_8A081188</name>
</gene>
<accession>A0A6S7I555</accession>
<reference evidence="2" key="1">
    <citation type="submission" date="2020-04" db="EMBL/GenBank/DDBJ databases">
        <authorList>
            <person name="Alioto T."/>
            <person name="Alioto T."/>
            <person name="Gomez Garrido J."/>
        </authorList>
    </citation>
    <scope>NUCLEOTIDE SEQUENCE</scope>
    <source>
        <strain evidence="2">A484AB</strain>
    </source>
</reference>
<dbReference type="EMBL" id="CACRXK020007269">
    <property type="protein sequence ID" value="CAB4011803.1"/>
    <property type="molecule type" value="Genomic_DNA"/>
</dbReference>
<evidence type="ECO:0000313" key="3">
    <source>
        <dbReference type="Proteomes" id="UP001152795"/>
    </source>
</evidence>
<feature type="region of interest" description="Disordered" evidence="1">
    <location>
        <begin position="1"/>
        <end position="90"/>
    </location>
</feature>
<evidence type="ECO:0000256" key="1">
    <source>
        <dbReference type="SAM" id="MobiDB-lite"/>
    </source>
</evidence>
<dbReference type="Proteomes" id="UP001152795">
    <property type="component" value="Unassembled WGS sequence"/>
</dbReference>
<feature type="compositionally biased region" description="Polar residues" evidence="1">
    <location>
        <begin position="45"/>
        <end position="63"/>
    </location>
</feature>
<feature type="compositionally biased region" description="Basic and acidic residues" evidence="1">
    <location>
        <begin position="1"/>
        <end position="12"/>
    </location>
</feature>
<name>A0A6S7I555_PARCT</name>